<dbReference type="Gene3D" id="1.10.1040.10">
    <property type="entry name" value="N-(1-d-carboxylethyl)-l-norvaline Dehydrogenase, domain 2"/>
    <property type="match status" value="1"/>
</dbReference>
<dbReference type="EMBL" id="JAFBFH010000016">
    <property type="protein sequence ID" value="MBM7715569.1"/>
    <property type="molecule type" value="Genomic_DNA"/>
</dbReference>
<evidence type="ECO:0000256" key="5">
    <source>
        <dbReference type="ARBA" id="ARBA00019465"/>
    </source>
</evidence>
<keyword evidence="15" id="KW-1185">Reference proteome</keyword>
<dbReference type="InterPro" id="IPR013752">
    <property type="entry name" value="KPA_reductase"/>
</dbReference>
<dbReference type="RefSeq" id="WP_077111822.1">
    <property type="nucleotide sequence ID" value="NZ_JAFBFH010000016.1"/>
</dbReference>
<dbReference type="InterPro" id="IPR036291">
    <property type="entry name" value="NAD(P)-bd_dom_sf"/>
</dbReference>
<gene>
    <name evidence="14" type="ORF">JOC94_002558</name>
</gene>
<keyword evidence="7 11" id="KW-0521">NADP</keyword>
<evidence type="ECO:0000313" key="15">
    <source>
        <dbReference type="Proteomes" id="UP000823485"/>
    </source>
</evidence>
<sequence>MKVGIIGGGSIGLLLAAYLGKCVDITVYTRTEEQAGELAEKGIRLVTHKEDFFTKVKARKEFGDLNRQDFIFVAVKQYHLDDLVPIVREIASDIPLCFLQNGMGHLEWLPSLPNKTIFLATVEHGAKREDSRTVAHNGIGKINIGLYRGDSSSFQTLFGCKHPNFPFQFHHDYEGMLVEKLMANALINPLTVIFQEKNGALVENPYYFQLFRLLFEEIYEIFPDDDKEKTFQKVVNICQNTKDNTSSMLKDIQGGRKTEIEAILGYALRSASQKGLNPKTLQTVYLMVKGIEQERS</sequence>
<dbReference type="GO" id="GO:0008677">
    <property type="term" value="F:2-dehydropantoate 2-reductase activity"/>
    <property type="evidence" value="ECO:0007669"/>
    <property type="project" value="UniProtKB-EC"/>
</dbReference>
<protein>
    <recommendedName>
        <fullName evidence="5 11">2-dehydropantoate 2-reductase</fullName>
        <ecNumber evidence="4 11">1.1.1.169</ecNumber>
    </recommendedName>
    <alternativeName>
        <fullName evidence="9 11">Ketopantoate reductase</fullName>
    </alternativeName>
</protein>
<dbReference type="PANTHER" id="PTHR43765:SF2">
    <property type="entry name" value="2-DEHYDROPANTOATE 2-REDUCTASE"/>
    <property type="match status" value="1"/>
</dbReference>
<evidence type="ECO:0000259" key="12">
    <source>
        <dbReference type="Pfam" id="PF02558"/>
    </source>
</evidence>
<keyword evidence="8 11" id="KW-0560">Oxidoreductase</keyword>
<reference evidence="14 15" key="1">
    <citation type="submission" date="2021-01" db="EMBL/GenBank/DDBJ databases">
        <title>Genomic Encyclopedia of Type Strains, Phase IV (KMG-IV): sequencing the most valuable type-strain genomes for metagenomic binning, comparative biology and taxonomic classification.</title>
        <authorList>
            <person name="Goeker M."/>
        </authorList>
    </citation>
    <scope>NUCLEOTIDE SEQUENCE [LARGE SCALE GENOMIC DNA]</scope>
    <source>
        <strain evidence="14 15">DSM 105453</strain>
    </source>
</reference>
<dbReference type="Proteomes" id="UP000823485">
    <property type="component" value="Unassembled WGS sequence"/>
</dbReference>
<comment type="pathway">
    <text evidence="2 11">Cofactor biosynthesis; (R)-pantothenate biosynthesis; (R)-pantoate from 3-methyl-2-oxobutanoate: step 2/2.</text>
</comment>
<dbReference type="PANTHER" id="PTHR43765">
    <property type="entry name" value="2-DEHYDROPANTOATE 2-REDUCTASE-RELATED"/>
    <property type="match status" value="1"/>
</dbReference>
<dbReference type="SUPFAM" id="SSF51735">
    <property type="entry name" value="NAD(P)-binding Rossmann-fold domains"/>
    <property type="match status" value="1"/>
</dbReference>
<evidence type="ECO:0000256" key="2">
    <source>
        <dbReference type="ARBA" id="ARBA00004994"/>
    </source>
</evidence>
<organism evidence="14 15">
    <name type="scientific">Siminovitchia thermophila</name>
    <dbReference type="NCBI Taxonomy" id="1245522"/>
    <lineage>
        <taxon>Bacteria</taxon>
        <taxon>Bacillati</taxon>
        <taxon>Bacillota</taxon>
        <taxon>Bacilli</taxon>
        <taxon>Bacillales</taxon>
        <taxon>Bacillaceae</taxon>
        <taxon>Siminovitchia</taxon>
    </lineage>
</organism>
<evidence type="ECO:0000256" key="4">
    <source>
        <dbReference type="ARBA" id="ARBA00013014"/>
    </source>
</evidence>
<proteinExistence type="inferred from homology"/>
<dbReference type="InterPro" id="IPR050838">
    <property type="entry name" value="Ketopantoate_reductase"/>
</dbReference>
<dbReference type="InterPro" id="IPR003710">
    <property type="entry name" value="ApbA"/>
</dbReference>
<dbReference type="NCBIfam" id="TIGR00745">
    <property type="entry name" value="apbA_panE"/>
    <property type="match status" value="1"/>
</dbReference>
<comment type="similarity">
    <text evidence="3 11">Belongs to the ketopantoate reductase family.</text>
</comment>
<evidence type="ECO:0000256" key="1">
    <source>
        <dbReference type="ARBA" id="ARBA00002919"/>
    </source>
</evidence>
<evidence type="ECO:0000256" key="6">
    <source>
        <dbReference type="ARBA" id="ARBA00022655"/>
    </source>
</evidence>
<evidence type="ECO:0000256" key="11">
    <source>
        <dbReference type="RuleBase" id="RU362068"/>
    </source>
</evidence>
<dbReference type="InterPro" id="IPR013332">
    <property type="entry name" value="KPR_N"/>
</dbReference>
<evidence type="ECO:0000256" key="3">
    <source>
        <dbReference type="ARBA" id="ARBA00007870"/>
    </source>
</evidence>
<keyword evidence="6 11" id="KW-0566">Pantothenate biosynthesis</keyword>
<name>A0ABS2R8U2_9BACI</name>
<comment type="catalytic activity">
    <reaction evidence="10 11">
        <text>(R)-pantoate + NADP(+) = 2-dehydropantoate + NADPH + H(+)</text>
        <dbReference type="Rhea" id="RHEA:16233"/>
        <dbReference type="ChEBI" id="CHEBI:11561"/>
        <dbReference type="ChEBI" id="CHEBI:15378"/>
        <dbReference type="ChEBI" id="CHEBI:15980"/>
        <dbReference type="ChEBI" id="CHEBI:57783"/>
        <dbReference type="ChEBI" id="CHEBI:58349"/>
        <dbReference type="EC" id="1.1.1.169"/>
    </reaction>
</comment>
<accession>A0ABS2R8U2</accession>
<feature type="domain" description="Ketopantoate reductase N-terminal" evidence="12">
    <location>
        <begin position="3"/>
        <end position="148"/>
    </location>
</feature>
<evidence type="ECO:0000256" key="7">
    <source>
        <dbReference type="ARBA" id="ARBA00022857"/>
    </source>
</evidence>
<dbReference type="NCBIfam" id="NF005093">
    <property type="entry name" value="PRK06522.2-4"/>
    <property type="match status" value="1"/>
</dbReference>
<evidence type="ECO:0000256" key="9">
    <source>
        <dbReference type="ARBA" id="ARBA00032024"/>
    </source>
</evidence>
<dbReference type="SUPFAM" id="SSF48179">
    <property type="entry name" value="6-phosphogluconate dehydrogenase C-terminal domain-like"/>
    <property type="match status" value="1"/>
</dbReference>
<comment type="caution">
    <text evidence="14">The sequence shown here is derived from an EMBL/GenBank/DDBJ whole genome shotgun (WGS) entry which is preliminary data.</text>
</comment>
<evidence type="ECO:0000313" key="14">
    <source>
        <dbReference type="EMBL" id="MBM7715569.1"/>
    </source>
</evidence>
<comment type="function">
    <text evidence="1 11">Catalyzes the NADPH-dependent reduction of ketopantoate into pantoic acid.</text>
</comment>
<evidence type="ECO:0000256" key="10">
    <source>
        <dbReference type="ARBA" id="ARBA00048793"/>
    </source>
</evidence>
<dbReference type="InterPro" id="IPR013328">
    <property type="entry name" value="6PGD_dom2"/>
</dbReference>
<dbReference type="InterPro" id="IPR008927">
    <property type="entry name" value="6-PGluconate_DH-like_C_sf"/>
</dbReference>
<evidence type="ECO:0000259" key="13">
    <source>
        <dbReference type="Pfam" id="PF08546"/>
    </source>
</evidence>
<feature type="domain" description="Ketopantoate reductase C-terminal" evidence="13">
    <location>
        <begin position="174"/>
        <end position="292"/>
    </location>
</feature>
<dbReference type="Pfam" id="PF02558">
    <property type="entry name" value="ApbA"/>
    <property type="match status" value="1"/>
</dbReference>
<dbReference type="Pfam" id="PF08546">
    <property type="entry name" value="ApbA_C"/>
    <property type="match status" value="1"/>
</dbReference>
<dbReference type="Gene3D" id="3.40.50.720">
    <property type="entry name" value="NAD(P)-binding Rossmann-like Domain"/>
    <property type="match status" value="1"/>
</dbReference>
<dbReference type="EC" id="1.1.1.169" evidence="4 11"/>
<evidence type="ECO:0000256" key="8">
    <source>
        <dbReference type="ARBA" id="ARBA00023002"/>
    </source>
</evidence>